<organism evidence="2 3">
    <name type="scientific">Aspergillus keveii</name>
    <dbReference type="NCBI Taxonomy" id="714993"/>
    <lineage>
        <taxon>Eukaryota</taxon>
        <taxon>Fungi</taxon>
        <taxon>Dikarya</taxon>
        <taxon>Ascomycota</taxon>
        <taxon>Pezizomycotina</taxon>
        <taxon>Eurotiomycetes</taxon>
        <taxon>Eurotiomycetidae</taxon>
        <taxon>Eurotiales</taxon>
        <taxon>Aspergillaceae</taxon>
        <taxon>Aspergillus</taxon>
        <taxon>Aspergillus subgen. Nidulantes</taxon>
    </lineage>
</organism>
<protein>
    <submittedName>
        <fullName evidence="2">Uncharacterized protein</fullName>
    </submittedName>
</protein>
<dbReference type="Proteomes" id="UP001610563">
    <property type="component" value="Unassembled WGS sequence"/>
</dbReference>
<feature type="coiled-coil region" evidence="1">
    <location>
        <begin position="62"/>
        <end position="103"/>
    </location>
</feature>
<gene>
    <name evidence="2" type="ORF">BJX66DRAFT_310921</name>
</gene>
<evidence type="ECO:0000256" key="1">
    <source>
        <dbReference type="SAM" id="Coils"/>
    </source>
</evidence>
<keyword evidence="3" id="KW-1185">Reference proteome</keyword>
<dbReference type="EMBL" id="JBFTWV010000097">
    <property type="protein sequence ID" value="KAL2787408.1"/>
    <property type="molecule type" value="Genomic_DNA"/>
</dbReference>
<keyword evidence="1" id="KW-0175">Coiled coil</keyword>
<evidence type="ECO:0000313" key="2">
    <source>
        <dbReference type="EMBL" id="KAL2787408.1"/>
    </source>
</evidence>
<reference evidence="2 3" key="1">
    <citation type="submission" date="2024-07" db="EMBL/GenBank/DDBJ databases">
        <title>Section-level genome sequencing and comparative genomics of Aspergillus sections Usti and Cavernicolus.</title>
        <authorList>
            <consortium name="Lawrence Berkeley National Laboratory"/>
            <person name="Nybo J.L."/>
            <person name="Vesth T.C."/>
            <person name="Theobald S."/>
            <person name="Frisvad J.C."/>
            <person name="Larsen T.O."/>
            <person name="Kjaerboelling I."/>
            <person name="Rothschild-Mancinelli K."/>
            <person name="Lyhne E.K."/>
            <person name="Kogle M.E."/>
            <person name="Barry K."/>
            <person name="Clum A."/>
            <person name="Na H."/>
            <person name="Ledsgaard L."/>
            <person name="Lin J."/>
            <person name="Lipzen A."/>
            <person name="Kuo A."/>
            <person name="Riley R."/>
            <person name="Mondo S."/>
            <person name="Labutti K."/>
            <person name="Haridas S."/>
            <person name="Pangalinan J."/>
            <person name="Salamov A.A."/>
            <person name="Simmons B.A."/>
            <person name="Magnuson J.K."/>
            <person name="Chen J."/>
            <person name="Drula E."/>
            <person name="Henrissat B."/>
            <person name="Wiebenga A."/>
            <person name="Lubbers R.J."/>
            <person name="Gomes A.C."/>
            <person name="Makela M.R."/>
            <person name="Stajich J."/>
            <person name="Grigoriev I.V."/>
            <person name="Mortensen U.H."/>
            <person name="De Vries R.P."/>
            <person name="Baker S.E."/>
            <person name="Andersen M.R."/>
        </authorList>
    </citation>
    <scope>NUCLEOTIDE SEQUENCE [LARGE SCALE GENOMIC DNA]</scope>
    <source>
        <strain evidence="2 3">CBS 209.92</strain>
    </source>
</reference>
<comment type="caution">
    <text evidence="2">The sequence shown here is derived from an EMBL/GenBank/DDBJ whole genome shotgun (WGS) entry which is preliminary data.</text>
</comment>
<name>A0ABR4FWT4_9EURO</name>
<proteinExistence type="predicted"/>
<accession>A0ABR4FWT4</accession>
<sequence>MDIESPNDHAIAHGTFRIRFLPPILVEHMENGLYTHMCRHEYDAAVAERELETARGEANQVVEYVQAELAAAQGQVTRLKEEQLKLARELREARETLTKANKDGLRKERDMLDRTLVDLERFQAQTKDLGEAQERARVLEA</sequence>
<evidence type="ECO:0000313" key="3">
    <source>
        <dbReference type="Proteomes" id="UP001610563"/>
    </source>
</evidence>